<proteinExistence type="predicted"/>
<dbReference type="Proteomes" id="UP000593568">
    <property type="component" value="Unassembled WGS sequence"/>
</dbReference>
<evidence type="ECO:0000259" key="4">
    <source>
        <dbReference type="Pfam" id="PF23403"/>
    </source>
</evidence>
<evidence type="ECO:0000256" key="1">
    <source>
        <dbReference type="SAM" id="MobiDB-lite"/>
    </source>
</evidence>
<feature type="region of interest" description="Disordered" evidence="1">
    <location>
        <begin position="510"/>
        <end position="611"/>
    </location>
</feature>
<feature type="compositionally biased region" description="Polar residues" evidence="1">
    <location>
        <begin position="281"/>
        <end position="290"/>
    </location>
</feature>
<feature type="compositionally biased region" description="Basic and acidic residues" evidence="1">
    <location>
        <begin position="602"/>
        <end position="611"/>
    </location>
</feature>
<feature type="domain" description="LTI65/LTI78 N-terminal" evidence="4">
    <location>
        <begin position="70"/>
        <end position="147"/>
    </location>
</feature>
<feature type="compositionally biased region" description="Basic and acidic residues" evidence="1">
    <location>
        <begin position="88"/>
        <end position="115"/>
    </location>
</feature>
<feature type="domain" description="LTI65/LTI78 NYQTKV repeat" evidence="3">
    <location>
        <begin position="257"/>
        <end position="317"/>
    </location>
</feature>
<feature type="region of interest" description="Disordered" evidence="1">
    <location>
        <begin position="215"/>
        <end position="379"/>
    </location>
</feature>
<dbReference type="Pfam" id="PF23402">
    <property type="entry name" value="LTI65_LTI78_NYQTKV"/>
    <property type="match status" value="1"/>
</dbReference>
<feature type="compositionally biased region" description="Low complexity" evidence="1">
    <location>
        <begin position="589"/>
        <end position="601"/>
    </location>
</feature>
<feature type="compositionally biased region" description="Basic and acidic residues" evidence="1">
    <location>
        <begin position="62"/>
        <end position="76"/>
    </location>
</feature>
<evidence type="ECO:0000259" key="3">
    <source>
        <dbReference type="Pfam" id="PF23402"/>
    </source>
</evidence>
<dbReference type="InterPro" id="IPR012418">
    <property type="entry name" value="CAP160"/>
</dbReference>
<keyword evidence="6" id="KW-1185">Reference proteome</keyword>
<feature type="region of interest" description="Disordered" evidence="1">
    <location>
        <begin position="409"/>
        <end position="429"/>
    </location>
</feature>
<dbReference type="GO" id="GO:0009737">
    <property type="term" value="P:response to abscisic acid"/>
    <property type="evidence" value="ECO:0007669"/>
    <property type="project" value="InterPro"/>
</dbReference>
<dbReference type="Pfam" id="PF23399">
    <property type="entry name" value="LTI65_PGEED"/>
    <property type="match status" value="1"/>
</dbReference>
<feature type="compositionally biased region" description="Basic and acidic residues" evidence="1">
    <location>
        <begin position="512"/>
        <end position="538"/>
    </location>
</feature>
<feature type="compositionally biased region" description="Basic residues" evidence="1">
    <location>
        <begin position="77"/>
        <end position="87"/>
    </location>
</feature>
<dbReference type="InterPro" id="IPR056605">
    <property type="entry name" value="LTI65_LTI78_N"/>
</dbReference>
<feature type="compositionally biased region" description="Basic and acidic residues" evidence="1">
    <location>
        <begin position="308"/>
        <end position="324"/>
    </location>
</feature>
<dbReference type="EMBL" id="JABEZW010000008">
    <property type="protein sequence ID" value="MBA0773661.1"/>
    <property type="molecule type" value="Genomic_DNA"/>
</dbReference>
<dbReference type="GO" id="GO:0006950">
    <property type="term" value="P:response to stress"/>
    <property type="evidence" value="ECO:0007669"/>
    <property type="project" value="TreeGrafter"/>
</dbReference>
<feature type="compositionally biased region" description="Polar residues" evidence="1">
    <location>
        <begin position="224"/>
        <end position="241"/>
    </location>
</feature>
<dbReference type="InterPro" id="IPR057059">
    <property type="entry name" value="LTI65/LTI78_PGEED"/>
</dbReference>
<feature type="region of interest" description="Disordered" evidence="1">
    <location>
        <begin position="58"/>
        <end position="137"/>
    </location>
</feature>
<sequence>MLHRHHHAKVAKPWHFSSLYKTQSAYPHQHGEKTYLCFILLFSLQITFLKQKMNTQSAYPHQHGEGEDDQHHEKNSVLKKVKAKAKKIKDTIKKHGHGHNHDHGHEYHEGHIPDDHDLDEEDDEEEEEIVQDPEVHGAPMYESAAAKIVVSGQPEDLSRPGITNDRSKPMVLDPLESRGITGNYGTKDNEPPSSAVDGLEGLVREQARVDFGKRTDTVGEPLAPQNTPMPSSQGKDTTGPTRTFLHGEGGGYSGQPKVNLQRPIGLEEDPAAPKDNPDAYVTTNYQSKVTDPTGEGGEARGITPLLHSMDKMSIYEEDRGRKDNLPPATHPVASELYPTGSHNQFSPGPSPPLDTGTMDTKPEEHPRNVAADEPVNQSSYTEKISSATSVIADKAVSAKNIVASKLGYGEKDESRTTTNGSSPTTKGSAIDYGKKMAATMADKLSPVYEKVAGAGSTMVSKLHGPGSGTATEVYPDQVQDQDKGISMKSYIAEKLKPGEEDRALSEVISEALQKRKEEPEKETTAARGKVTESEEVARRLGTTGETNERVGSGSMNSPTKSVVDKLKGTVGSWFGKSEVSSQGTEQEHGSSSGNNGIPSSTGERRLQESSN</sequence>
<protein>
    <recommendedName>
        <fullName evidence="7">Low-temperature-induced 65 kDa protein</fullName>
    </recommendedName>
</protein>
<dbReference type="InterPro" id="IPR057058">
    <property type="entry name" value="LTI65_LTI78_NYQTKV"/>
</dbReference>
<evidence type="ECO:0000259" key="2">
    <source>
        <dbReference type="Pfam" id="PF23399"/>
    </source>
</evidence>
<dbReference type="PANTHER" id="PTHR33836:SF1">
    <property type="entry name" value="LOW-TEMPERATURE-INDUCED 65 KDA PROTEIN-RELATED"/>
    <property type="match status" value="1"/>
</dbReference>
<feature type="domain" description="LTI65/LTI78 PGEED repeat" evidence="2">
    <location>
        <begin position="482"/>
        <end position="512"/>
    </location>
</feature>
<dbReference type="Pfam" id="PF07918">
    <property type="entry name" value="CAP160"/>
    <property type="match status" value="1"/>
</dbReference>
<dbReference type="AlphaFoldDB" id="A0A7J9ELB9"/>
<evidence type="ECO:0000313" key="6">
    <source>
        <dbReference type="Proteomes" id="UP000593568"/>
    </source>
</evidence>
<reference evidence="5 6" key="1">
    <citation type="journal article" date="2019" name="Genome Biol. Evol.">
        <title>Insights into the evolution of the New World diploid cottons (Gossypium, subgenus Houzingenia) based on genome sequencing.</title>
        <authorList>
            <person name="Grover C.E."/>
            <person name="Arick M.A. 2nd"/>
            <person name="Thrash A."/>
            <person name="Conover J.L."/>
            <person name="Sanders W.S."/>
            <person name="Peterson D.G."/>
            <person name="Frelichowski J.E."/>
            <person name="Scheffler J.A."/>
            <person name="Scheffler B.E."/>
            <person name="Wendel J.F."/>
        </authorList>
    </citation>
    <scope>NUCLEOTIDE SEQUENCE [LARGE SCALE GENOMIC DNA]</scope>
    <source>
        <strain evidence="5">8</strain>
        <tissue evidence="5">Leaf</tissue>
    </source>
</reference>
<evidence type="ECO:0000313" key="5">
    <source>
        <dbReference type="EMBL" id="MBA0773661.1"/>
    </source>
</evidence>
<feature type="compositionally biased region" description="Acidic residues" evidence="1">
    <location>
        <begin position="116"/>
        <end position="131"/>
    </location>
</feature>
<comment type="caution">
    <text evidence="5">The sequence shown here is derived from an EMBL/GenBank/DDBJ whole genome shotgun (WGS) entry which is preliminary data.</text>
</comment>
<organism evidence="5 6">
    <name type="scientific">Gossypium trilobum</name>
    <dbReference type="NCBI Taxonomy" id="34281"/>
    <lineage>
        <taxon>Eukaryota</taxon>
        <taxon>Viridiplantae</taxon>
        <taxon>Streptophyta</taxon>
        <taxon>Embryophyta</taxon>
        <taxon>Tracheophyta</taxon>
        <taxon>Spermatophyta</taxon>
        <taxon>Magnoliopsida</taxon>
        <taxon>eudicotyledons</taxon>
        <taxon>Gunneridae</taxon>
        <taxon>Pentapetalae</taxon>
        <taxon>rosids</taxon>
        <taxon>malvids</taxon>
        <taxon>Malvales</taxon>
        <taxon>Malvaceae</taxon>
        <taxon>Malvoideae</taxon>
        <taxon>Gossypium</taxon>
    </lineage>
</organism>
<feature type="compositionally biased region" description="Polar residues" evidence="1">
    <location>
        <begin position="416"/>
        <end position="427"/>
    </location>
</feature>
<evidence type="ECO:0008006" key="7">
    <source>
        <dbReference type="Google" id="ProtNLM"/>
    </source>
</evidence>
<dbReference type="InterPro" id="IPR037491">
    <property type="entry name" value="LTI78/LTI65"/>
</dbReference>
<dbReference type="PANTHER" id="PTHR33836">
    <property type="entry name" value="LOW-TEMPERATURE-INDUCED 65 KDA PROTEIN-RELATED"/>
    <property type="match status" value="1"/>
</dbReference>
<gene>
    <name evidence="5" type="ORF">Gotri_008921</name>
</gene>
<name>A0A7J9ELB9_9ROSI</name>
<dbReference type="Pfam" id="PF23403">
    <property type="entry name" value="LTI65_LTI78_N"/>
    <property type="match status" value="1"/>
</dbReference>
<feature type="region of interest" description="Disordered" evidence="1">
    <location>
        <begin position="151"/>
        <end position="195"/>
    </location>
</feature>
<accession>A0A7J9ELB9</accession>